<dbReference type="InterPro" id="IPR052701">
    <property type="entry name" value="GAG_Ulvan_Degrading_Sulfatases"/>
</dbReference>
<dbReference type="CDD" id="cd16148">
    <property type="entry name" value="sulfatase_like"/>
    <property type="match status" value="1"/>
</dbReference>
<organism evidence="4">
    <name type="scientific">marine metagenome</name>
    <dbReference type="NCBI Taxonomy" id="408172"/>
    <lineage>
        <taxon>unclassified sequences</taxon>
        <taxon>metagenomes</taxon>
        <taxon>ecological metagenomes</taxon>
    </lineage>
</organism>
<keyword evidence="1" id="KW-0472">Membrane</keyword>
<dbReference type="InterPro" id="IPR000917">
    <property type="entry name" value="Sulfatase_N"/>
</dbReference>
<evidence type="ECO:0000313" key="4">
    <source>
        <dbReference type="EMBL" id="SVA20134.1"/>
    </source>
</evidence>
<gene>
    <name evidence="4" type="ORF">METZ01_LOCUS72988</name>
</gene>
<dbReference type="InterPro" id="IPR024588">
    <property type="entry name" value="YejM_N"/>
</dbReference>
<dbReference type="EMBL" id="UINC01005255">
    <property type="protein sequence ID" value="SVA20134.1"/>
    <property type="molecule type" value="Genomic_DNA"/>
</dbReference>
<evidence type="ECO:0000259" key="2">
    <source>
        <dbReference type="Pfam" id="PF00884"/>
    </source>
</evidence>
<accession>A0A381TWD2</accession>
<dbReference type="SUPFAM" id="SSF53649">
    <property type="entry name" value="Alkaline phosphatase-like"/>
    <property type="match status" value="1"/>
</dbReference>
<reference evidence="4" key="1">
    <citation type="submission" date="2018-05" db="EMBL/GenBank/DDBJ databases">
        <authorList>
            <person name="Lanie J.A."/>
            <person name="Ng W.-L."/>
            <person name="Kazmierczak K.M."/>
            <person name="Andrzejewski T.M."/>
            <person name="Davidsen T.M."/>
            <person name="Wayne K.J."/>
            <person name="Tettelin H."/>
            <person name="Glass J.I."/>
            <person name="Rusch D."/>
            <person name="Podicherti R."/>
            <person name="Tsui H.-C.T."/>
            <person name="Winkler M.E."/>
        </authorList>
    </citation>
    <scope>NUCLEOTIDE SEQUENCE</scope>
</reference>
<dbReference type="AlphaFoldDB" id="A0A381TWD2"/>
<dbReference type="InterPro" id="IPR012159">
    <property type="entry name" value="YejM-like"/>
</dbReference>
<name>A0A381TWD2_9ZZZZ</name>
<dbReference type="Pfam" id="PF11893">
    <property type="entry name" value="DUF3413"/>
    <property type="match status" value="1"/>
</dbReference>
<feature type="transmembrane region" description="Helical" evidence="1">
    <location>
        <begin position="45"/>
        <end position="67"/>
    </location>
</feature>
<protein>
    <recommendedName>
        <fullName evidence="5">Sulfatase N-terminal domain-containing protein</fullName>
    </recommendedName>
</protein>
<evidence type="ECO:0000256" key="1">
    <source>
        <dbReference type="SAM" id="Phobius"/>
    </source>
</evidence>
<feature type="domain" description="Inner membrane protein YejM N-terminal" evidence="3">
    <location>
        <begin position="5"/>
        <end position="241"/>
    </location>
</feature>
<keyword evidence="1" id="KW-0812">Transmembrane</keyword>
<proteinExistence type="predicted"/>
<feature type="transmembrane region" description="Helical" evidence="1">
    <location>
        <begin position="79"/>
        <end position="101"/>
    </location>
</feature>
<evidence type="ECO:0000259" key="3">
    <source>
        <dbReference type="Pfam" id="PF11893"/>
    </source>
</evidence>
<keyword evidence="1" id="KW-1133">Transmembrane helix</keyword>
<feature type="transmembrane region" description="Helical" evidence="1">
    <location>
        <begin position="159"/>
        <end position="177"/>
    </location>
</feature>
<feature type="transmembrane region" description="Helical" evidence="1">
    <location>
        <begin position="121"/>
        <end position="138"/>
    </location>
</feature>
<dbReference type="PANTHER" id="PTHR43751:SF3">
    <property type="entry name" value="SULFATASE N-TERMINAL DOMAIN-CONTAINING PROTEIN"/>
    <property type="match status" value="1"/>
</dbReference>
<feature type="transmembrane region" description="Helical" evidence="1">
    <location>
        <begin position="12"/>
        <end position="33"/>
    </location>
</feature>
<sequence length="566" mass="64625">MGTQKKILLRWLGWFGLINSFIATLIGLRYLFFYSFPADALALSYVPLATVTHFIILSNLPIALLLIPLSLIVPNKRLIFFLAILFATFINTSLIVDANFFAENRYHLSLLTGVLFDPLTYVLITIQFLVVLVFESMLASQLFSRLQRAEKKPLYGKQIAWLILICWGYVQGLHIWADATYYNAITGFTRYLPAYRPLHAKRDLARLGWIDSEALRNERIVKKLGEAFAEELSYPIKPMTCSEKSSKPLNVLMIVVDALRPEMVDPKITPTIEKFKEKAIQFNNHYSGGTSSRMGAFSIFYGIPSTYWRTFHDNQRSSILLDKFMDHQYQVLGISSAGFGSPTVLDRTAFARVNDLNVKKLSPLDKESNRLVTTKWLEWLSKYKSERPFFSYLHYDPPMNAIDAIDFNLIPEQFLTKQTDEHLKEVGRYTQSILFVDSEIDTILESLKGSGLQKETVIIITSDHGYELNDYDTGYYGHASNYSRAQLKTPLFILWPDKEPKEFSQRTSHNDIVPTLLTEVLGCSNPESDYSSGFNLFSGESWKFLVTGSYDSYAIVYGDKVVVSYG</sequence>
<dbReference type="PANTHER" id="PTHR43751">
    <property type="entry name" value="SULFATASE"/>
    <property type="match status" value="1"/>
</dbReference>
<dbReference type="InterPro" id="IPR017850">
    <property type="entry name" value="Alkaline_phosphatase_core_sf"/>
</dbReference>
<dbReference type="PIRSF" id="PIRSF004950">
    <property type="entry name" value="Mmb_sulf_HI0842"/>
    <property type="match status" value="1"/>
</dbReference>
<feature type="domain" description="Sulfatase N-terminal" evidence="2">
    <location>
        <begin position="266"/>
        <end position="517"/>
    </location>
</feature>
<dbReference type="Gene3D" id="3.40.720.10">
    <property type="entry name" value="Alkaline Phosphatase, subunit A"/>
    <property type="match status" value="1"/>
</dbReference>
<evidence type="ECO:0008006" key="5">
    <source>
        <dbReference type="Google" id="ProtNLM"/>
    </source>
</evidence>
<feature type="non-terminal residue" evidence="4">
    <location>
        <position position="566"/>
    </location>
</feature>
<dbReference type="Pfam" id="PF00884">
    <property type="entry name" value="Sulfatase"/>
    <property type="match status" value="1"/>
</dbReference>